<keyword evidence="2 7" id="KW-0813">Transport</keyword>
<comment type="similarity">
    <text evidence="7">Belongs to the TonB-dependent receptor family.</text>
</comment>
<evidence type="ECO:0000259" key="9">
    <source>
        <dbReference type="Pfam" id="PF07715"/>
    </source>
</evidence>
<comment type="subcellular location">
    <subcellularLocation>
        <location evidence="1 7">Cell outer membrane</location>
        <topology evidence="1 7">Multi-pass membrane protein</topology>
    </subcellularLocation>
</comment>
<reference evidence="11" key="1">
    <citation type="submission" date="2017-04" db="EMBL/GenBank/DDBJ databases">
        <title>Function of individual gut microbiota members based on whole genome sequencing of pure cultures obtained from chicken caecum.</title>
        <authorList>
            <person name="Medvecky M."/>
            <person name="Cejkova D."/>
            <person name="Polansky O."/>
            <person name="Karasova D."/>
            <person name="Kubasova T."/>
            <person name="Cizek A."/>
            <person name="Rychlik I."/>
        </authorList>
    </citation>
    <scope>NUCLEOTIDE SEQUENCE [LARGE SCALE GENOMIC DNA]</scope>
    <source>
        <strain evidence="11">An109</strain>
    </source>
</reference>
<evidence type="ECO:0000313" key="10">
    <source>
        <dbReference type="EMBL" id="OUQ74163.1"/>
    </source>
</evidence>
<gene>
    <name evidence="10" type="ORF">B5E52_00850</name>
</gene>
<protein>
    <submittedName>
        <fullName evidence="10">SusC/RagA family protein</fullName>
    </submittedName>
</protein>
<dbReference type="EMBL" id="NFLW01000001">
    <property type="protein sequence ID" value="OUQ74163.1"/>
    <property type="molecule type" value="Genomic_DNA"/>
</dbReference>
<evidence type="ECO:0000256" key="8">
    <source>
        <dbReference type="SAM" id="SignalP"/>
    </source>
</evidence>
<dbReference type="InterPro" id="IPR012910">
    <property type="entry name" value="Plug_dom"/>
</dbReference>
<feature type="signal peptide" evidence="8">
    <location>
        <begin position="1"/>
        <end position="27"/>
    </location>
</feature>
<dbReference type="InterPro" id="IPR023996">
    <property type="entry name" value="TonB-dep_OMP_SusC/RagA"/>
</dbReference>
<keyword evidence="5 7" id="KW-0472">Membrane</keyword>
<dbReference type="Gene3D" id="2.170.130.10">
    <property type="entry name" value="TonB-dependent receptor, plug domain"/>
    <property type="match status" value="1"/>
</dbReference>
<keyword evidence="8" id="KW-0732">Signal</keyword>
<evidence type="ECO:0000256" key="5">
    <source>
        <dbReference type="ARBA" id="ARBA00023136"/>
    </source>
</evidence>
<dbReference type="Gene3D" id="2.60.40.1120">
    <property type="entry name" value="Carboxypeptidase-like, regulatory domain"/>
    <property type="match status" value="1"/>
</dbReference>
<keyword evidence="3 7" id="KW-1134">Transmembrane beta strand</keyword>
<dbReference type="SUPFAM" id="SSF56935">
    <property type="entry name" value="Porins"/>
    <property type="match status" value="1"/>
</dbReference>
<dbReference type="NCBIfam" id="TIGR04056">
    <property type="entry name" value="OMP_RagA_SusC"/>
    <property type="match status" value="1"/>
</dbReference>
<organism evidence="10 11">
    <name type="scientific">Bacteroides xylanisolvens</name>
    <dbReference type="NCBI Taxonomy" id="371601"/>
    <lineage>
        <taxon>Bacteria</taxon>
        <taxon>Pseudomonadati</taxon>
        <taxon>Bacteroidota</taxon>
        <taxon>Bacteroidia</taxon>
        <taxon>Bacteroidales</taxon>
        <taxon>Bacteroidaceae</taxon>
        <taxon>Bacteroides</taxon>
    </lineage>
</organism>
<feature type="chain" id="PRO_5012373303" evidence="8">
    <location>
        <begin position="28"/>
        <end position="1049"/>
    </location>
</feature>
<name>A0A1Y4VXP9_9BACE</name>
<dbReference type="RefSeq" id="WP_087317100.1">
    <property type="nucleotide sequence ID" value="NZ_NFLW01000001.1"/>
</dbReference>
<evidence type="ECO:0000256" key="6">
    <source>
        <dbReference type="ARBA" id="ARBA00023237"/>
    </source>
</evidence>
<evidence type="ECO:0000313" key="11">
    <source>
        <dbReference type="Proteomes" id="UP000196036"/>
    </source>
</evidence>
<accession>A0A1Y4VXP9</accession>
<evidence type="ECO:0000256" key="2">
    <source>
        <dbReference type="ARBA" id="ARBA00022448"/>
    </source>
</evidence>
<dbReference type="InterPro" id="IPR036942">
    <property type="entry name" value="Beta-barrel_TonB_sf"/>
</dbReference>
<dbReference type="InterPro" id="IPR039426">
    <property type="entry name" value="TonB-dep_rcpt-like"/>
</dbReference>
<evidence type="ECO:0000256" key="4">
    <source>
        <dbReference type="ARBA" id="ARBA00022692"/>
    </source>
</evidence>
<dbReference type="Gene3D" id="2.40.170.20">
    <property type="entry name" value="TonB-dependent receptor, beta-barrel domain"/>
    <property type="match status" value="1"/>
</dbReference>
<dbReference type="InterPro" id="IPR037066">
    <property type="entry name" value="Plug_dom_sf"/>
</dbReference>
<keyword evidence="6 7" id="KW-0998">Cell outer membrane</keyword>
<dbReference type="AlphaFoldDB" id="A0A1Y4VXP9"/>
<comment type="caution">
    <text evidence="10">The sequence shown here is derived from an EMBL/GenBank/DDBJ whole genome shotgun (WGS) entry which is preliminary data.</text>
</comment>
<dbReference type="InterPro" id="IPR008969">
    <property type="entry name" value="CarboxyPept-like_regulatory"/>
</dbReference>
<dbReference type="FunFam" id="2.60.40.1120:FF:000003">
    <property type="entry name" value="Outer membrane protein Omp121"/>
    <property type="match status" value="1"/>
</dbReference>
<dbReference type="Pfam" id="PF07715">
    <property type="entry name" value="Plug"/>
    <property type="match status" value="1"/>
</dbReference>
<dbReference type="PROSITE" id="PS52016">
    <property type="entry name" value="TONB_DEPENDENT_REC_3"/>
    <property type="match status" value="1"/>
</dbReference>
<dbReference type="Pfam" id="PF13715">
    <property type="entry name" value="CarbopepD_reg_2"/>
    <property type="match status" value="1"/>
</dbReference>
<proteinExistence type="inferred from homology"/>
<evidence type="ECO:0000256" key="3">
    <source>
        <dbReference type="ARBA" id="ARBA00022452"/>
    </source>
</evidence>
<dbReference type="SUPFAM" id="SSF49464">
    <property type="entry name" value="Carboxypeptidase regulatory domain-like"/>
    <property type="match status" value="1"/>
</dbReference>
<feature type="domain" description="TonB-dependent receptor plug" evidence="9">
    <location>
        <begin position="122"/>
        <end position="221"/>
    </location>
</feature>
<dbReference type="GO" id="GO:0009279">
    <property type="term" value="C:cell outer membrane"/>
    <property type="evidence" value="ECO:0007669"/>
    <property type="project" value="UniProtKB-SubCell"/>
</dbReference>
<evidence type="ECO:0000256" key="1">
    <source>
        <dbReference type="ARBA" id="ARBA00004571"/>
    </source>
</evidence>
<keyword evidence="4 7" id="KW-0812">Transmembrane</keyword>
<dbReference type="Proteomes" id="UP000196036">
    <property type="component" value="Unassembled WGS sequence"/>
</dbReference>
<evidence type="ECO:0000256" key="7">
    <source>
        <dbReference type="PROSITE-ProRule" id="PRU01360"/>
    </source>
</evidence>
<sequence>MKKIRWNPRLVTSLFITLLMCTLDCLAQEVIKGFVKDGNDEPLPGVSVAVKGATNVGTITNVDGKYSINAHKNDVLVFSYIGMVSQEVKVGNKTNINITLKEDVSSLDEIVVVGYGTQKRGSLTAAISTVSDKEILKAPTMGISNIIGARVAGISAVQASGQPGADNASLSIRGQSGIIYVIDGIRRSASDFNGLDPNEIESVSVLKDASAVAVYGLDANGAFIVTTKKGQTDKVTISYTGTVGISQNAEEQEWLDGPGYAYWYNKARLLQGDTEVFTVDMVRKMREGVDGWGNTNWYDKVYGTGVRQHHNISASGGSEKIRFFTSIGYLEEKGNIDKFKYRRMNLRSNIDAQLAKGLSLSLGVSGRIEKRDAPKFSADPDDWMNIPQQVCYALPYVQDTYEYNGKIYDVSTPTSGSPVAPIASIYDSGYNRSNQSYMQSNFSLKYDTPWLKGLSLKFQGAYDLVHGMTKQLTKPNEVMIMDLPNAATTTLTYHKDYSVLKDTPILSESASRAQEFTTQTSITYDNKFGDHSIGVLLLTETRERNSNNLGVTGTGLDFIQLDELNQITGFTKEGKEQPAIPSGRSSQTRVAGFVGRLNYNYADKYYLEASLRHDGSYLFGGMNKRWVTLPGLSLAWRINNEKWFHATWVDNLKLRAGIGKTATSGIQPFQWRNTMSTSPNSVVIGGASQTAIYPSVLGNPNLTWAQCLNYNIGVDVTLWNGLLGMELDAFYKYEYDKLSSVTGSHTPSMGGYYFSTANVNKADYKGFDVTFTHQNRIGSFSYGAKLIWSYAYGRWLKYAGDSENTPEYRRLTGKQIGSKMGFIAQGLFQSEEEIANSATMPDRPAYPGYIKYMDRNGDGIITVNQDQGYVGKSSRPTHTGSFNLFGNWKGFDFDILASWGLGSDVALTGVYTATGSSGIQSATAFTRPFYQNGNAPVYLVANSWTPENTNAEFPCLEINPRSLNNGLASTFWYRNGNYLRIKTAQIGYNFPKKWLSPLGVEALRLYVEGYNLLTFSAVSKYNIDPESPAVNNGYYPQQRTYTLGAKITF</sequence>